<sequence length="122" mass="13478">MRKISVVTALVLAIIATIWATLPAFTFAIIPGITAILLGYYGLQLSKHNIKSKKTAQLAMLLSGLALILLAYKFIFIPKEIVSPQKETIEQQALENETDDTLDDLEELEAEDNGLETVKSKF</sequence>
<dbReference type="AlphaFoldDB" id="T2KML9"/>
<dbReference type="RefSeq" id="WP_038530647.1">
    <property type="nucleotide sequence ID" value="NZ_HG315671.1"/>
</dbReference>
<dbReference type="STRING" id="1347342.BN863_22730"/>
<evidence type="ECO:0000256" key="1">
    <source>
        <dbReference type="SAM" id="Phobius"/>
    </source>
</evidence>
<keyword evidence="1" id="KW-0472">Membrane</keyword>
<dbReference type="PATRIC" id="fig|1347342.6.peg.2281"/>
<feature type="transmembrane region" description="Helical" evidence="1">
    <location>
        <begin position="26"/>
        <end position="43"/>
    </location>
</feature>
<name>T2KML9_FORAG</name>
<keyword evidence="1" id="KW-0812">Transmembrane</keyword>
<protein>
    <recommendedName>
        <fullName evidence="4">FUSC family protein</fullName>
    </recommendedName>
</protein>
<feature type="transmembrane region" description="Helical" evidence="1">
    <location>
        <begin position="55"/>
        <end position="75"/>
    </location>
</feature>
<organism evidence="2 3">
    <name type="scientific">Formosa agariphila (strain DSM 15362 / KCTC 12365 / LMG 23005 / KMM 3901 / M-2Alg 35-1)</name>
    <dbReference type="NCBI Taxonomy" id="1347342"/>
    <lineage>
        <taxon>Bacteria</taxon>
        <taxon>Pseudomonadati</taxon>
        <taxon>Bacteroidota</taxon>
        <taxon>Flavobacteriia</taxon>
        <taxon>Flavobacteriales</taxon>
        <taxon>Flavobacteriaceae</taxon>
        <taxon>Formosa</taxon>
    </lineage>
</organism>
<keyword evidence="1" id="KW-1133">Transmembrane helix</keyword>
<keyword evidence="3" id="KW-1185">Reference proteome</keyword>
<evidence type="ECO:0008006" key="4">
    <source>
        <dbReference type="Google" id="ProtNLM"/>
    </source>
</evidence>
<accession>T2KML9</accession>
<evidence type="ECO:0000313" key="3">
    <source>
        <dbReference type="Proteomes" id="UP000016160"/>
    </source>
</evidence>
<gene>
    <name evidence="2" type="ORF">BN863_22730</name>
</gene>
<dbReference type="EMBL" id="HG315671">
    <property type="protein sequence ID" value="CDF79985.1"/>
    <property type="molecule type" value="Genomic_DNA"/>
</dbReference>
<proteinExistence type="predicted"/>
<evidence type="ECO:0000313" key="2">
    <source>
        <dbReference type="EMBL" id="CDF79985.1"/>
    </source>
</evidence>
<reference evidence="2 3" key="1">
    <citation type="journal article" date="2013" name="Appl. Environ. Microbiol.">
        <title>The genome of the alga-associated marine flavobacterium Formosa agariphila KMM 3901T reveals a broad potential for degradation of algal polysaccharides.</title>
        <authorList>
            <person name="Mann A.J."/>
            <person name="Hahnke R.L."/>
            <person name="Huang S."/>
            <person name="Werner J."/>
            <person name="Xing P."/>
            <person name="Barbeyron T."/>
            <person name="Huettel B."/>
            <person name="Stueber K."/>
            <person name="Reinhardt R."/>
            <person name="Harder J."/>
            <person name="Gloeckner F.O."/>
            <person name="Amann R.I."/>
            <person name="Teeling H."/>
        </authorList>
    </citation>
    <scope>NUCLEOTIDE SEQUENCE [LARGE SCALE GENOMIC DNA]</scope>
    <source>
        <strain evidence="3">DSM 15362 / KCTC 12365 / LMG 23005 / KMM 3901</strain>
    </source>
</reference>
<dbReference type="HOGENOM" id="CLU_2023321_0_0_10"/>
<dbReference type="Proteomes" id="UP000016160">
    <property type="component" value="Chromosome"/>
</dbReference>